<name>A0ABR4FLB5_9EURO</name>
<evidence type="ECO:0000313" key="1">
    <source>
        <dbReference type="EMBL" id="KAL2783823.1"/>
    </source>
</evidence>
<protein>
    <submittedName>
        <fullName evidence="1">Uncharacterized protein</fullName>
    </submittedName>
</protein>
<organism evidence="1 2">
    <name type="scientific">Aspergillus keveii</name>
    <dbReference type="NCBI Taxonomy" id="714993"/>
    <lineage>
        <taxon>Eukaryota</taxon>
        <taxon>Fungi</taxon>
        <taxon>Dikarya</taxon>
        <taxon>Ascomycota</taxon>
        <taxon>Pezizomycotina</taxon>
        <taxon>Eurotiomycetes</taxon>
        <taxon>Eurotiomycetidae</taxon>
        <taxon>Eurotiales</taxon>
        <taxon>Aspergillaceae</taxon>
        <taxon>Aspergillus</taxon>
        <taxon>Aspergillus subgen. Nidulantes</taxon>
    </lineage>
</organism>
<dbReference type="EMBL" id="JBFTWV010000209">
    <property type="protein sequence ID" value="KAL2783823.1"/>
    <property type="molecule type" value="Genomic_DNA"/>
</dbReference>
<accession>A0ABR4FLB5</accession>
<comment type="caution">
    <text evidence="1">The sequence shown here is derived from an EMBL/GenBank/DDBJ whole genome shotgun (WGS) entry which is preliminary data.</text>
</comment>
<dbReference type="Proteomes" id="UP001610563">
    <property type="component" value="Unassembled WGS sequence"/>
</dbReference>
<reference evidence="1 2" key="1">
    <citation type="submission" date="2024-07" db="EMBL/GenBank/DDBJ databases">
        <title>Section-level genome sequencing and comparative genomics of Aspergillus sections Usti and Cavernicolus.</title>
        <authorList>
            <consortium name="Lawrence Berkeley National Laboratory"/>
            <person name="Nybo J.L."/>
            <person name="Vesth T.C."/>
            <person name="Theobald S."/>
            <person name="Frisvad J.C."/>
            <person name="Larsen T.O."/>
            <person name="Kjaerboelling I."/>
            <person name="Rothschild-Mancinelli K."/>
            <person name="Lyhne E.K."/>
            <person name="Kogle M.E."/>
            <person name="Barry K."/>
            <person name="Clum A."/>
            <person name="Na H."/>
            <person name="Ledsgaard L."/>
            <person name="Lin J."/>
            <person name="Lipzen A."/>
            <person name="Kuo A."/>
            <person name="Riley R."/>
            <person name="Mondo S."/>
            <person name="Labutti K."/>
            <person name="Haridas S."/>
            <person name="Pangalinan J."/>
            <person name="Salamov A.A."/>
            <person name="Simmons B.A."/>
            <person name="Magnuson J.K."/>
            <person name="Chen J."/>
            <person name="Drula E."/>
            <person name="Henrissat B."/>
            <person name="Wiebenga A."/>
            <person name="Lubbers R.J."/>
            <person name="Gomes A.C."/>
            <person name="Makela M.R."/>
            <person name="Stajich J."/>
            <person name="Grigoriev I.V."/>
            <person name="Mortensen U.H."/>
            <person name="De Vries R.P."/>
            <person name="Baker S.E."/>
            <person name="Andersen M.R."/>
        </authorList>
    </citation>
    <scope>NUCLEOTIDE SEQUENCE [LARGE SCALE GENOMIC DNA]</scope>
    <source>
        <strain evidence="1 2">CBS 209.92</strain>
    </source>
</reference>
<proteinExistence type="predicted"/>
<sequence>MIIEYSEHQKFAQAKVKTDDPFRSKPELFSFLRGLLAENSSSYDIGSLQHLWELIQCSKNNRPSIILSTLKSIDDATSVTQKHPALRDTFEVRLIERLLLLDDFAPKNDQGLPGNEKESWRDRIEVLRWTFLNFESLSAPRMLWKGFERDLPHLGSDFGSISRALHSENVHEFSEGHEELDQKNMSILEPLWKSLQNVEAEAGFAWVCFGLAVRGVNGLPLLVRPKAYSLMCSMNNERLEHTERREYSADAGGEYQVPFPQGPYKDQNNIEPPTNHPCTPKTRQFLTWENVSSSVQALQRKIIKGKVDQTLQGELEGVLKNIIYNGTVHDNFIKEMLKGMPKMQAAAGQKPGKELQELGSQDEDIQTRWRDILCICEEAQKKESLDLDEWEKLINVLRQHAIGAAALFKRQIDNIRTSWEASSARKGMQEELKLERL</sequence>
<gene>
    <name evidence="1" type="ORF">BJX66DRAFT_111138</name>
</gene>
<keyword evidence="2" id="KW-1185">Reference proteome</keyword>
<evidence type="ECO:0000313" key="2">
    <source>
        <dbReference type="Proteomes" id="UP001610563"/>
    </source>
</evidence>